<reference evidence="2" key="1">
    <citation type="submission" date="2021-04" db="EMBL/GenBank/DDBJ databases">
        <authorList>
            <person name="Tunstrom K."/>
        </authorList>
    </citation>
    <scope>NUCLEOTIDE SEQUENCE</scope>
</reference>
<accession>A0A8S3X058</accession>
<dbReference type="Proteomes" id="UP000691718">
    <property type="component" value="Unassembled WGS sequence"/>
</dbReference>
<evidence type="ECO:0000256" key="1">
    <source>
        <dbReference type="SAM" id="MobiDB-lite"/>
    </source>
</evidence>
<feature type="region of interest" description="Disordered" evidence="1">
    <location>
        <begin position="212"/>
        <end position="232"/>
    </location>
</feature>
<dbReference type="AlphaFoldDB" id="A0A8S3X058"/>
<protein>
    <submittedName>
        <fullName evidence="2">(apollo) hypothetical protein</fullName>
    </submittedName>
</protein>
<evidence type="ECO:0000313" key="2">
    <source>
        <dbReference type="EMBL" id="CAG4993785.1"/>
    </source>
</evidence>
<comment type="caution">
    <text evidence="2">The sequence shown here is derived from an EMBL/GenBank/DDBJ whole genome shotgun (WGS) entry which is preliminary data.</text>
</comment>
<sequence>MKAIHNLGLFKCFFKYIFIFNIHQKERLNFKMPMFIKLFFLTMCIAIVNSKPRNDFEKTVSRVEVNIYPVNKLLTKSVLYSTYSRYNPDDLFNAFERIEHNNRLFTTMFHLLRNIRNNLPSLNVSSQNIFLPYPLLVSYPVLRILVNPKNRSPTFYATTQLSTTNSPQETTIVQDFEDDDDSYRPITLLDTKSKTFVAGMLGTRVRTMPEVEHGSVQAGLPTDVNLNEQAKD</sequence>
<keyword evidence="3" id="KW-1185">Reference proteome</keyword>
<evidence type="ECO:0000313" key="3">
    <source>
        <dbReference type="Proteomes" id="UP000691718"/>
    </source>
</evidence>
<name>A0A8S3X058_PARAO</name>
<proteinExistence type="predicted"/>
<gene>
    <name evidence="2" type="ORF">PAPOLLO_LOCUS12566</name>
</gene>
<dbReference type="EMBL" id="CAJQZP010000885">
    <property type="protein sequence ID" value="CAG4993785.1"/>
    <property type="molecule type" value="Genomic_DNA"/>
</dbReference>
<organism evidence="2 3">
    <name type="scientific">Parnassius apollo</name>
    <name type="common">Apollo butterfly</name>
    <name type="synonym">Papilio apollo</name>
    <dbReference type="NCBI Taxonomy" id="110799"/>
    <lineage>
        <taxon>Eukaryota</taxon>
        <taxon>Metazoa</taxon>
        <taxon>Ecdysozoa</taxon>
        <taxon>Arthropoda</taxon>
        <taxon>Hexapoda</taxon>
        <taxon>Insecta</taxon>
        <taxon>Pterygota</taxon>
        <taxon>Neoptera</taxon>
        <taxon>Endopterygota</taxon>
        <taxon>Lepidoptera</taxon>
        <taxon>Glossata</taxon>
        <taxon>Ditrysia</taxon>
        <taxon>Papilionoidea</taxon>
        <taxon>Papilionidae</taxon>
        <taxon>Parnassiinae</taxon>
        <taxon>Parnassini</taxon>
        <taxon>Parnassius</taxon>
        <taxon>Parnassius</taxon>
    </lineage>
</organism>
<dbReference type="OrthoDB" id="6930273at2759"/>